<evidence type="ECO:0000313" key="3">
    <source>
        <dbReference type="WBParaSite" id="PSAMB.scaffold7939size6865.g30739.t1"/>
    </source>
</evidence>
<reference evidence="3" key="1">
    <citation type="submission" date="2022-11" db="UniProtKB">
        <authorList>
            <consortium name="WormBaseParasite"/>
        </authorList>
    </citation>
    <scope>IDENTIFICATION</scope>
</reference>
<dbReference type="Proteomes" id="UP000887566">
    <property type="component" value="Unplaced"/>
</dbReference>
<dbReference type="WBParaSite" id="PSAMB.scaffold7939size6865.g30739.t1">
    <property type="protein sequence ID" value="PSAMB.scaffold7939size6865.g30739.t1"/>
    <property type="gene ID" value="PSAMB.scaffold7939size6865.g30739"/>
</dbReference>
<dbReference type="AlphaFoldDB" id="A0A914XGD9"/>
<accession>A0A914XGD9</accession>
<keyword evidence="2" id="KW-1185">Reference proteome</keyword>
<proteinExistence type="predicted"/>
<feature type="compositionally biased region" description="Basic residues" evidence="1">
    <location>
        <begin position="50"/>
        <end position="59"/>
    </location>
</feature>
<organism evidence="2 3">
    <name type="scientific">Plectus sambesii</name>
    <dbReference type="NCBI Taxonomy" id="2011161"/>
    <lineage>
        <taxon>Eukaryota</taxon>
        <taxon>Metazoa</taxon>
        <taxon>Ecdysozoa</taxon>
        <taxon>Nematoda</taxon>
        <taxon>Chromadorea</taxon>
        <taxon>Plectida</taxon>
        <taxon>Plectina</taxon>
        <taxon>Plectoidea</taxon>
        <taxon>Plectidae</taxon>
        <taxon>Plectus</taxon>
    </lineage>
</organism>
<name>A0A914XGD9_9BILA</name>
<feature type="region of interest" description="Disordered" evidence="1">
    <location>
        <begin position="36"/>
        <end position="87"/>
    </location>
</feature>
<protein>
    <submittedName>
        <fullName evidence="3">Uncharacterized protein</fullName>
    </submittedName>
</protein>
<sequence length="113" mass="12409">MLPATQVVKFSENWKMLRQELTVEKEQLTIQQKAQMKALPALSNSEIEKKKRRNRKRKMNAAAVASAATSADPSSADPTSTETATKKPKVCFAEEVVTTMTIKLVAMAASTDP</sequence>
<evidence type="ECO:0000313" key="2">
    <source>
        <dbReference type="Proteomes" id="UP000887566"/>
    </source>
</evidence>
<evidence type="ECO:0000256" key="1">
    <source>
        <dbReference type="SAM" id="MobiDB-lite"/>
    </source>
</evidence>
<feature type="compositionally biased region" description="Low complexity" evidence="1">
    <location>
        <begin position="61"/>
        <end position="80"/>
    </location>
</feature>